<reference evidence="3 4" key="1">
    <citation type="submission" date="2018-12" db="EMBL/GenBank/DDBJ databases">
        <title>The genome sequences of Variovorax guangxiensis DSM 27352.</title>
        <authorList>
            <person name="Gao J."/>
            <person name="Sun J."/>
        </authorList>
    </citation>
    <scope>NUCLEOTIDE SEQUENCE [LARGE SCALE GENOMIC DNA]</scope>
    <source>
        <strain evidence="3 4">DSM 27352</strain>
    </source>
</reference>
<dbReference type="EMBL" id="RXFT01000012">
    <property type="protein sequence ID" value="RUR70315.1"/>
    <property type="molecule type" value="Genomic_DNA"/>
</dbReference>
<dbReference type="InterPro" id="IPR018927">
    <property type="entry name" value="Pilus_synth_Q_C"/>
</dbReference>
<evidence type="ECO:0000313" key="4">
    <source>
        <dbReference type="Proteomes" id="UP000281118"/>
    </source>
</evidence>
<dbReference type="Pfam" id="PF10671">
    <property type="entry name" value="TcpQ"/>
    <property type="match status" value="1"/>
</dbReference>
<dbReference type="AlphaFoldDB" id="A0A3S0Z7E0"/>
<dbReference type="OrthoDB" id="8859614at2"/>
<evidence type="ECO:0000256" key="1">
    <source>
        <dbReference type="SAM" id="MobiDB-lite"/>
    </source>
</evidence>
<protein>
    <recommendedName>
        <fullName evidence="2">Toxin co-regulated pilus biosynthesis protein Q C-terminal domain-containing protein</fullName>
    </recommendedName>
</protein>
<feature type="region of interest" description="Disordered" evidence="1">
    <location>
        <begin position="32"/>
        <end position="52"/>
    </location>
</feature>
<organism evidence="3 4">
    <name type="scientific">Variovorax guangxiensis</name>
    <dbReference type="NCBI Taxonomy" id="1775474"/>
    <lineage>
        <taxon>Bacteria</taxon>
        <taxon>Pseudomonadati</taxon>
        <taxon>Pseudomonadota</taxon>
        <taxon>Betaproteobacteria</taxon>
        <taxon>Burkholderiales</taxon>
        <taxon>Comamonadaceae</taxon>
        <taxon>Variovorax</taxon>
    </lineage>
</organism>
<gene>
    <name evidence="3" type="ORF">EJP67_24985</name>
</gene>
<proteinExistence type="predicted"/>
<accession>A0A3S0Z7E0</accession>
<name>A0A3S0Z7E0_9BURK</name>
<evidence type="ECO:0000259" key="2">
    <source>
        <dbReference type="Pfam" id="PF10671"/>
    </source>
</evidence>
<comment type="caution">
    <text evidence="3">The sequence shown here is derived from an EMBL/GenBank/DDBJ whole genome shotgun (WGS) entry which is preliminary data.</text>
</comment>
<sequence>MPDVLALPEFGCLANRKAYARRHMPSERLASVSMEHSPCRPDASRAGPCSMPPDKMRDCFPGQAPSGSAPLLLNHLPNSLHPTDSPMRKALLRPSIWVGISMSLAATLAGATAGVQVEKISRDMPAGVALPGPDEVVPASAAASTPAAEAASLAERRIRAVRAQWPIEDESLRRVIMHWGSTVGVEVRWDSTRDYTLTPEVRAGHFSGSFKDALFQLAQKYQMLDAPLLLEFSEDGTVLRVSDQERPQ</sequence>
<feature type="domain" description="Toxin co-regulated pilus biosynthesis protein Q C-terminal" evidence="2">
    <location>
        <begin position="168"/>
        <end position="243"/>
    </location>
</feature>
<dbReference type="Gene3D" id="3.55.50.70">
    <property type="match status" value="1"/>
</dbReference>
<evidence type="ECO:0000313" key="3">
    <source>
        <dbReference type="EMBL" id="RUR70315.1"/>
    </source>
</evidence>
<dbReference type="Proteomes" id="UP000281118">
    <property type="component" value="Unassembled WGS sequence"/>
</dbReference>